<sequence length="845" mass="94601">MATSALEFVPSQGELSVVGAILEYGRSHFGSSSSLDGSAQIDSDNAVEILQRSGLPNEDLANIWTLADEDGDGHLSERELAIAVRLIGWAQSGKPVNRSFVNYSNGPLPMLKDIWNNQWDDGPEPVQLPPVNVADKIEFNRTFREAGPVNGLLDGEKVRDIYLKTNLSFSDLDRIWHLIDTEQRGSLNNIEFAVGMYLIQAVKTCQLTTLPSSIPSHVFDQFAPKAHSPFATPRVPPKSAPLPWKSPPIAVKTNVSSPSRSNTEDWDVSIIEQAEARGHFETLDAEQKGMIDGDESARFMLKFFKLSRIDIAEIWDLVDLRRDNQFNQDQLAVAVHLIHKKLEGHETPRLELPASLVPPSMRPKSPNHTRRASAPPPVPPKRAPPPIPSASRKPSLSVSSPSTSTSPTLKRATSFSPTSTLRPPKASKPQVLNRFSIAAIHEAPSPVSNKPPSFPVPQIHYTPPPVPSIPSIPEASTYYARPPVPRSPNRDEHIRLPSSPSFSSPSAPSPANHSNNSSNSLDQETLAELRAEREESKRLRRQLEELMDQLKGQNRYREQNETLKGDNKRLKKRLAEMEQAINQVMAANEGADRTDELTGEVTRLTQLLADHEHTEEELRKTLESLAEFTQENTLLKQKHEDLKVEKGSLERELSDVGNQLQNIQGEKNSIATRLAEMEKLLADPQAKGSSRRELQMLLKDVTKENEELKSREREMQAQMSTLLLTSQNHFQMDELKRENSGLKLQIGELEELMRGMQASNSDNVLRRRISELEREKEMLNAQIGEMTRRVTGIEELSERRMQELRTRVRELEATNSGLRHQQASLSPSHDDNAPPPAYEELSATR</sequence>
<dbReference type="GO" id="GO:0005886">
    <property type="term" value="C:plasma membrane"/>
    <property type="evidence" value="ECO:0007669"/>
    <property type="project" value="TreeGrafter"/>
</dbReference>
<feature type="region of interest" description="Disordered" evidence="2">
    <location>
        <begin position="809"/>
        <end position="845"/>
    </location>
</feature>
<keyword evidence="6" id="KW-1185">Reference proteome</keyword>
<proteinExistence type="predicted"/>
<feature type="domain" description="EF-hand" evidence="4">
    <location>
        <begin position="55"/>
        <end position="90"/>
    </location>
</feature>
<dbReference type="SUPFAM" id="SSF47473">
    <property type="entry name" value="EF-hand"/>
    <property type="match status" value="3"/>
</dbReference>
<keyword evidence="1" id="KW-0106">Calcium</keyword>
<evidence type="ECO:0000256" key="1">
    <source>
        <dbReference type="ARBA" id="ARBA00022837"/>
    </source>
</evidence>
<feature type="domain" description="EH" evidence="3">
    <location>
        <begin position="31"/>
        <end position="109"/>
    </location>
</feature>
<dbReference type="InterPro" id="IPR000261">
    <property type="entry name" value="EH_dom"/>
</dbReference>
<evidence type="ECO:0000259" key="3">
    <source>
        <dbReference type="PROSITE" id="PS50031"/>
    </source>
</evidence>
<dbReference type="GO" id="GO:0006897">
    <property type="term" value="P:endocytosis"/>
    <property type="evidence" value="ECO:0007669"/>
    <property type="project" value="TreeGrafter"/>
</dbReference>
<feature type="compositionally biased region" description="Pro residues" evidence="2">
    <location>
        <begin position="374"/>
        <end position="388"/>
    </location>
</feature>
<protein>
    <submittedName>
        <fullName evidence="5">Uncharacterized protein</fullName>
    </submittedName>
</protein>
<dbReference type="PANTHER" id="PTHR11216">
    <property type="entry name" value="EH DOMAIN"/>
    <property type="match status" value="1"/>
</dbReference>
<dbReference type="AlphaFoldDB" id="A0AAD5YQK4"/>
<dbReference type="EMBL" id="JANIEX010000356">
    <property type="protein sequence ID" value="KAJ3568260.1"/>
    <property type="molecule type" value="Genomic_DNA"/>
</dbReference>
<reference evidence="5" key="1">
    <citation type="submission" date="2022-07" db="EMBL/GenBank/DDBJ databases">
        <title>Genome Sequence of Leucocoprinus birnbaumii.</title>
        <authorList>
            <person name="Buettner E."/>
        </authorList>
    </citation>
    <scope>NUCLEOTIDE SEQUENCE</scope>
    <source>
        <strain evidence="5">VT141</strain>
    </source>
</reference>
<evidence type="ECO:0000313" key="5">
    <source>
        <dbReference type="EMBL" id="KAJ3568260.1"/>
    </source>
</evidence>
<organism evidence="5 6">
    <name type="scientific">Leucocoprinus birnbaumii</name>
    <dbReference type="NCBI Taxonomy" id="56174"/>
    <lineage>
        <taxon>Eukaryota</taxon>
        <taxon>Fungi</taxon>
        <taxon>Dikarya</taxon>
        <taxon>Basidiomycota</taxon>
        <taxon>Agaricomycotina</taxon>
        <taxon>Agaricomycetes</taxon>
        <taxon>Agaricomycetidae</taxon>
        <taxon>Agaricales</taxon>
        <taxon>Agaricineae</taxon>
        <taxon>Agaricaceae</taxon>
        <taxon>Leucocoprinus</taxon>
    </lineage>
</organism>
<feature type="compositionally biased region" description="Polar residues" evidence="2">
    <location>
        <begin position="813"/>
        <end position="827"/>
    </location>
</feature>
<dbReference type="CDD" id="cd00052">
    <property type="entry name" value="EH"/>
    <property type="match status" value="2"/>
</dbReference>
<dbReference type="Gene3D" id="1.10.238.10">
    <property type="entry name" value="EF-hand"/>
    <property type="match status" value="3"/>
</dbReference>
<dbReference type="InterPro" id="IPR002048">
    <property type="entry name" value="EF_hand_dom"/>
</dbReference>
<evidence type="ECO:0000259" key="4">
    <source>
        <dbReference type="PROSITE" id="PS50222"/>
    </source>
</evidence>
<dbReference type="SMART" id="SM00027">
    <property type="entry name" value="EH"/>
    <property type="match status" value="3"/>
</dbReference>
<feature type="domain" description="EH" evidence="3">
    <location>
        <begin position="272"/>
        <end position="363"/>
    </location>
</feature>
<dbReference type="SMART" id="SM00054">
    <property type="entry name" value="EFh"/>
    <property type="match status" value="4"/>
</dbReference>
<feature type="compositionally biased region" description="Low complexity" evidence="2">
    <location>
        <begin position="389"/>
        <end position="408"/>
    </location>
</feature>
<dbReference type="PROSITE" id="PS50031">
    <property type="entry name" value="EH"/>
    <property type="match status" value="3"/>
</dbReference>
<dbReference type="PROSITE" id="PS00018">
    <property type="entry name" value="EF_HAND_1"/>
    <property type="match status" value="1"/>
</dbReference>
<dbReference type="GO" id="GO:0016197">
    <property type="term" value="P:endosomal transport"/>
    <property type="evidence" value="ECO:0007669"/>
    <property type="project" value="TreeGrafter"/>
</dbReference>
<dbReference type="GO" id="GO:0005737">
    <property type="term" value="C:cytoplasm"/>
    <property type="evidence" value="ECO:0007669"/>
    <property type="project" value="TreeGrafter"/>
</dbReference>
<dbReference type="GO" id="GO:0005509">
    <property type="term" value="F:calcium ion binding"/>
    <property type="evidence" value="ECO:0007669"/>
    <property type="project" value="InterPro"/>
</dbReference>
<feature type="domain" description="EH" evidence="3">
    <location>
        <begin position="135"/>
        <end position="225"/>
    </location>
</feature>
<feature type="region of interest" description="Disordered" evidence="2">
    <location>
        <begin position="349"/>
        <end position="428"/>
    </location>
</feature>
<gene>
    <name evidence="5" type="ORF">NP233_g5819</name>
</gene>
<comment type="caution">
    <text evidence="5">The sequence shown here is derived from an EMBL/GenBank/DDBJ whole genome shotgun (WGS) entry which is preliminary data.</text>
</comment>
<evidence type="ECO:0000313" key="6">
    <source>
        <dbReference type="Proteomes" id="UP001213000"/>
    </source>
</evidence>
<feature type="compositionally biased region" description="Polar residues" evidence="2">
    <location>
        <begin position="411"/>
        <end position="421"/>
    </location>
</feature>
<dbReference type="InterPro" id="IPR011992">
    <property type="entry name" value="EF-hand-dom_pair"/>
</dbReference>
<name>A0AAD5YQK4_9AGAR</name>
<dbReference type="InterPro" id="IPR018247">
    <property type="entry name" value="EF_Hand_1_Ca_BS"/>
</dbReference>
<dbReference type="Proteomes" id="UP001213000">
    <property type="component" value="Unassembled WGS sequence"/>
</dbReference>
<feature type="region of interest" description="Disordered" evidence="2">
    <location>
        <begin position="443"/>
        <end position="534"/>
    </location>
</feature>
<evidence type="ECO:0000256" key="2">
    <source>
        <dbReference type="SAM" id="MobiDB-lite"/>
    </source>
</evidence>
<dbReference type="PROSITE" id="PS50222">
    <property type="entry name" value="EF_HAND_2"/>
    <property type="match status" value="1"/>
</dbReference>
<dbReference type="Pfam" id="PF12763">
    <property type="entry name" value="EH"/>
    <property type="match status" value="3"/>
</dbReference>
<accession>A0AAD5YQK4</accession>
<feature type="compositionally biased region" description="Low complexity" evidence="2">
    <location>
        <begin position="497"/>
        <end position="526"/>
    </location>
</feature>